<evidence type="ECO:0000256" key="5">
    <source>
        <dbReference type="HAMAP-Rule" id="MF_01600"/>
    </source>
</evidence>
<feature type="transmembrane region" description="Helical" evidence="5">
    <location>
        <begin position="270"/>
        <end position="289"/>
    </location>
</feature>
<proteinExistence type="inferred from homology"/>
<feature type="transmembrane region" description="Helical" evidence="5">
    <location>
        <begin position="166"/>
        <end position="191"/>
    </location>
</feature>
<feature type="transmembrane region" description="Helical" evidence="5">
    <location>
        <begin position="59"/>
        <end position="82"/>
    </location>
</feature>
<accession>A0AAN0K7Z7</accession>
<gene>
    <name evidence="6" type="ORF">brsh051_27470</name>
</gene>
<keyword evidence="3 5" id="KW-1133">Transmembrane helix</keyword>
<keyword evidence="7" id="KW-1185">Reference proteome</keyword>
<feature type="transmembrane region" description="Helical" evidence="5">
    <location>
        <begin position="17"/>
        <end position="39"/>
    </location>
</feature>
<keyword evidence="4 5" id="KW-0472">Membrane</keyword>
<reference evidence="6" key="1">
    <citation type="journal article" date="2024" name="Int. J. Syst. Evol. Microbiol.">
        <title>Brooklawnia propionicigenes sp. nov., a facultatively anaerobic, propionate-producing bacterium isolated from a methanogenic reactor treating waste from cattle farms.</title>
        <authorList>
            <person name="Akita Y."/>
            <person name="Ueki A."/>
            <person name="Tonouchi A."/>
            <person name="Sugawara Y."/>
            <person name="Honma S."/>
            <person name="Kaku N."/>
            <person name="Ueki K."/>
        </authorList>
    </citation>
    <scope>NUCLEOTIDE SEQUENCE</scope>
    <source>
        <strain evidence="6">SH051</strain>
    </source>
</reference>
<dbReference type="EMBL" id="AP028056">
    <property type="protein sequence ID" value="BEH03466.1"/>
    <property type="molecule type" value="Genomic_DNA"/>
</dbReference>
<dbReference type="PANTHER" id="PTHR39344:SF1">
    <property type="entry name" value="UPF0182 PROTEIN SLL1060"/>
    <property type="match status" value="1"/>
</dbReference>
<dbReference type="GO" id="GO:0005576">
    <property type="term" value="C:extracellular region"/>
    <property type="evidence" value="ECO:0007669"/>
    <property type="project" value="TreeGrafter"/>
</dbReference>
<organism evidence="6 7">
    <name type="scientific">Brooklawnia propionicigenes</name>
    <dbReference type="NCBI Taxonomy" id="3041175"/>
    <lineage>
        <taxon>Bacteria</taxon>
        <taxon>Bacillati</taxon>
        <taxon>Actinomycetota</taxon>
        <taxon>Actinomycetes</taxon>
        <taxon>Propionibacteriales</taxon>
        <taxon>Propionibacteriaceae</taxon>
        <taxon>Brooklawnia</taxon>
    </lineage>
</organism>
<dbReference type="AlphaFoldDB" id="A0AAN0K7Z7"/>
<dbReference type="HAMAP" id="MF_01600">
    <property type="entry name" value="UPF0182"/>
    <property type="match status" value="1"/>
</dbReference>
<evidence type="ECO:0000256" key="4">
    <source>
        <dbReference type="ARBA" id="ARBA00023136"/>
    </source>
</evidence>
<dbReference type="RefSeq" id="WP_286266000.1">
    <property type="nucleotide sequence ID" value="NZ_AP028056.1"/>
</dbReference>
<evidence type="ECO:0000256" key="3">
    <source>
        <dbReference type="ARBA" id="ARBA00022989"/>
    </source>
</evidence>
<keyword evidence="2 5" id="KW-0812">Transmembrane</keyword>
<name>A0AAN0K7Z7_9ACTN</name>
<feature type="transmembrane region" description="Helical" evidence="5">
    <location>
        <begin position="113"/>
        <end position="131"/>
    </location>
</feature>
<comment type="subcellular location">
    <subcellularLocation>
        <location evidence="5">Cell membrane</location>
        <topology evidence="5">Multi-pass membrane protein</topology>
    </subcellularLocation>
</comment>
<dbReference type="Proteomes" id="UP001431656">
    <property type="component" value="Chromosome"/>
</dbReference>
<keyword evidence="1 5" id="KW-1003">Cell membrane</keyword>
<protein>
    <recommendedName>
        <fullName evidence="5">UPF0182 protein brsh051_27470</fullName>
    </recommendedName>
</protein>
<dbReference type="InterPro" id="IPR005372">
    <property type="entry name" value="UPF0182"/>
</dbReference>
<comment type="similarity">
    <text evidence="5">Belongs to the UPF0182 family.</text>
</comment>
<feature type="transmembrane region" description="Helical" evidence="5">
    <location>
        <begin position="225"/>
        <end position="244"/>
    </location>
</feature>
<sequence length="964" mass="105697">MSSTITGDRAAPRRRNALAPTIAILAVVMLLFILFARIWTDLLWYRSVDATQVFTVRLISTMGLFAIFGILMGAAAWINMAIAYRLRPRGAQAANSSSTLGNYRQLMERRPQLVIAVPSVLLAILAGAGAVSNVDLFLAWLNATPFGTTDPYFGLDVAFFIFHLPWWRFVVGQLIWTLIVALLAAAAVHFVTGSLRTSPMRVTSPAAGQSPEIKFSNPFTKNAQAHLSVVMGLIMLAIGVDQWLGRYVFSISDNDALFTGIGYTDDHARITAKMIMSIICLVCAIAFFINAKLRRWVLPTSAVALAVASSLIVQGAYPALVQQFDVRPNEPDRERPYIVNQIQATRQAYGVADVEITDYSARTTVSAGQLVQDASVLPGIRLMDPQVISPTFEQLQQVRGYYQFPDVLDVDRYTIDGQETDAIVAAREINVAGLPPANQSWNNVHTVYTHGYAMVGAYGNRRQPSGEPEWIVRDIPPVGALEQVQPRIYFGENTTEYAIVGTAEGLDPVELDTPGGGNDTGAGESYNTYDGSGGVPIGNIFTRALFASRFGNINLLLSSRVHSESKILFDRTPAERVAKVAPWLNIDKDPYPAVVDGRVVWIVDGYTTSDSYPNSQRVDLASATSDSTSSWTPIGTERQNVNYMRNSVKAVVDAYDGSVTLYAWDTDDPVLQTWEKVYPDMLHSVDEVSPDLMAHFRYPQDLFKVQRQILGRYHMTNPDAWYQQSDLWVVPEDPRSADTKEPAYYLSIKWPGDEMPVFSQTAVFVPNERENLGAYMAVVADAASPDYGKLRVLRLSDTHQVPGPNQTFNAIQTDQLVQQALLPFTSQGAAEPVYGNLLTLPLGGGLIYVNPIYTRGKTQGSYPVLRFIVVRFGDHIGLGSTLQEALDQVFEGDAGASTGEEEVNGGETPTTPSTGLAAVQQALQEAANAYTAADAALTRGDLGEYQRQIEIARQKLQDAQNAAR</sequence>
<evidence type="ECO:0000256" key="2">
    <source>
        <dbReference type="ARBA" id="ARBA00022692"/>
    </source>
</evidence>
<feature type="transmembrane region" description="Helical" evidence="5">
    <location>
        <begin position="296"/>
        <end position="317"/>
    </location>
</feature>
<dbReference type="KEGG" id="broo:brsh051_27470"/>
<evidence type="ECO:0000256" key="1">
    <source>
        <dbReference type="ARBA" id="ARBA00022475"/>
    </source>
</evidence>
<evidence type="ECO:0000313" key="6">
    <source>
        <dbReference type="EMBL" id="BEH03466.1"/>
    </source>
</evidence>
<dbReference type="Pfam" id="PF03699">
    <property type="entry name" value="UPF0182"/>
    <property type="match status" value="1"/>
</dbReference>
<dbReference type="GO" id="GO:0005886">
    <property type="term" value="C:plasma membrane"/>
    <property type="evidence" value="ECO:0007669"/>
    <property type="project" value="UniProtKB-SubCell"/>
</dbReference>
<evidence type="ECO:0000313" key="7">
    <source>
        <dbReference type="Proteomes" id="UP001431656"/>
    </source>
</evidence>
<dbReference type="PANTHER" id="PTHR39344">
    <property type="entry name" value="UPF0182 PROTEIN SLL1060"/>
    <property type="match status" value="1"/>
</dbReference>